<proteinExistence type="predicted"/>
<name>A0A014NJ24_9GAMM</name>
<comment type="caution">
    <text evidence="1">The sequence shown here is derived from an EMBL/GenBank/DDBJ whole genome shotgun (WGS) entry which is preliminary data.</text>
</comment>
<reference evidence="1 2" key="1">
    <citation type="submission" date="2014-02" db="EMBL/GenBank/DDBJ databases">
        <title>Draft genome of Erwinia mallotivora strain BT-MARDI, a papaya dieback pathogen.</title>
        <authorList>
            <person name="Redzuan R."/>
            <person name="Abu Bakar N."/>
            <person name="Badrun R."/>
            <person name="Mohd Raih M.F."/>
            <person name="Rozano L."/>
            <person name="Mat Amin N."/>
        </authorList>
    </citation>
    <scope>NUCLEOTIDE SEQUENCE [LARGE SCALE GENOMIC DNA]</scope>
    <source>
        <strain evidence="1 2">BT-MARDI</strain>
    </source>
</reference>
<gene>
    <name evidence="1" type="ORF">BG55_21020</name>
</gene>
<accession>A0A014NJ24</accession>
<evidence type="ECO:0000313" key="1">
    <source>
        <dbReference type="EMBL" id="EXU73795.1"/>
    </source>
</evidence>
<protein>
    <submittedName>
        <fullName evidence="1">Uncharacterized protein</fullName>
    </submittedName>
</protein>
<evidence type="ECO:0000313" key="2">
    <source>
        <dbReference type="Proteomes" id="UP000019918"/>
    </source>
</evidence>
<dbReference type="EMBL" id="JFHN01000074">
    <property type="protein sequence ID" value="EXU73795.1"/>
    <property type="molecule type" value="Genomic_DNA"/>
</dbReference>
<dbReference type="AlphaFoldDB" id="A0A014NJ24"/>
<keyword evidence="2" id="KW-1185">Reference proteome</keyword>
<dbReference type="Proteomes" id="UP000019918">
    <property type="component" value="Unassembled WGS sequence"/>
</dbReference>
<organism evidence="1 2">
    <name type="scientific">Erwinia mallotivora</name>
    <dbReference type="NCBI Taxonomy" id="69222"/>
    <lineage>
        <taxon>Bacteria</taxon>
        <taxon>Pseudomonadati</taxon>
        <taxon>Pseudomonadota</taxon>
        <taxon>Gammaproteobacteria</taxon>
        <taxon>Enterobacterales</taxon>
        <taxon>Erwiniaceae</taxon>
        <taxon>Erwinia</taxon>
    </lineage>
</organism>
<sequence length="109" mass="13063">MLMAPDIVRNIRNIRSDLVHPLFDIILQYAFCTITFNKYLRVISFFPESALKHFMGNYQIGYGYGTCLFFDYEKLLTLFLKLNFTVQPGRYFYVILIVKLYTERTEFFL</sequence>
<dbReference type="STRING" id="69222.BG55_21020"/>